<evidence type="ECO:0008006" key="3">
    <source>
        <dbReference type="Google" id="ProtNLM"/>
    </source>
</evidence>
<name>A0A126Q294_ALTMA</name>
<dbReference type="AlphaFoldDB" id="A0A126Q294"/>
<dbReference type="EMBL" id="CP014323">
    <property type="protein sequence ID" value="AMJ98579.1"/>
    <property type="molecule type" value="Genomic_DNA"/>
</dbReference>
<accession>A0A126Q294</accession>
<proteinExistence type="predicted"/>
<gene>
    <name evidence="1" type="ORF">AVL55_10585</name>
</gene>
<dbReference type="RefSeq" id="WP_061095117.1">
    <property type="nucleotide sequence ID" value="NZ_CP014323.1"/>
</dbReference>
<protein>
    <recommendedName>
        <fullName evidence="3">ParB/Sulfiredoxin domain-containing protein</fullName>
    </recommendedName>
</protein>
<reference evidence="1 2" key="1">
    <citation type="submission" date="2015-12" db="EMBL/GenBank/DDBJ databases">
        <authorList>
            <person name="Shamseldin A."/>
            <person name="Moawad H."/>
            <person name="Abd El-Rahim W.M."/>
            <person name="Sadowsky M.J."/>
        </authorList>
    </citation>
    <scope>NUCLEOTIDE SEQUENCE [LARGE SCALE GENOMIC DNA]</scope>
    <source>
        <strain evidence="1 2">D7</strain>
    </source>
</reference>
<dbReference type="OrthoDB" id="7061592at2"/>
<organism evidence="1 2">
    <name type="scientific">Alteromonas macleodii</name>
    <name type="common">Pseudoalteromonas macleodii</name>
    <dbReference type="NCBI Taxonomy" id="28108"/>
    <lineage>
        <taxon>Bacteria</taxon>
        <taxon>Pseudomonadati</taxon>
        <taxon>Pseudomonadota</taxon>
        <taxon>Gammaproteobacteria</taxon>
        <taxon>Alteromonadales</taxon>
        <taxon>Alteromonadaceae</taxon>
        <taxon>Alteromonas/Salinimonas group</taxon>
        <taxon>Alteromonas</taxon>
    </lineage>
</organism>
<evidence type="ECO:0000313" key="2">
    <source>
        <dbReference type="Proteomes" id="UP000063991"/>
    </source>
</evidence>
<dbReference type="Proteomes" id="UP000063991">
    <property type="component" value="Chromosome"/>
</dbReference>
<evidence type="ECO:0000313" key="1">
    <source>
        <dbReference type="EMBL" id="AMJ98579.1"/>
    </source>
</evidence>
<sequence length="187" mass="21512">MADSRETKTFGEMLEILRGKDPKQAREDALFSERIHNQSLKYKNTSPSSWPDIDFQWDINSASQRYAMDGLTEEEFNSRYPAGFLLGEVDLVQIDRLLSKYCYRSPEELWEVGSGSKLAKMIVYLSEGHPISPPLIKVIDGDKLFFEGGNHRFAVAKAVNEERIPIYVQPKYKSKISELVKVNWMTK</sequence>